<gene>
    <name evidence="3" type="ORF">WKV53_15765</name>
</gene>
<keyword evidence="4" id="KW-1185">Reference proteome</keyword>
<organism evidence="3 4">
    <name type="scientific">Luteolibacter soli</name>
    <dbReference type="NCBI Taxonomy" id="3135280"/>
    <lineage>
        <taxon>Bacteria</taxon>
        <taxon>Pseudomonadati</taxon>
        <taxon>Verrucomicrobiota</taxon>
        <taxon>Verrucomicrobiia</taxon>
        <taxon>Verrucomicrobiales</taxon>
        <taxon>Verrucomicrobiaceae</taxon>
        <taxon>Luteolibacter</taxon>
    </lineage>
</organism>
<evidence type="ECO:0000256" key="1">
    <source>
        <dbReference type="SAM" id="SignalP"/>
    </source>
</evidence>
<dbReference type="EMBL" id="JBBUKT010000006">
    <property type="protein sequence ID" value="MEK7951972.1"/>
    <property type="molecule type" value="Genomic_DNA"/>
</dbReference>
<protein>
    <submittedName>
        <fullName evidence="3">ThuA domain-containing protein</fullName>
    </submittedName>
</protein>
<comment type="caution">
    <text evidence="3">The sequence shown here is derived from an EMBL/GenBank/DDBJ whole genome shotgun (WGS) entry which is preliminary data.</text>
</comment>
<name>A0ABU9AW49_9BACT</name>
<keyword evidence="1" id="KW-0732">Signal</keyword>
<dbReference type="PANTHER" id="PTHR40469:SF2">
    <property type="entry name" value="GALACTOSE-BINDING DOMAIN-LIKE SUPERFAMILY PROTEIN"/>
    <property type="match status" value="1"/>
</dbReference>
<feature type="domain" description="ThuA-like" evidence="2">
    <location>
        <begin position="80"/>
        <end position="242"/>
    </location>
</feature>
<sequence>MKALVLSALLALPVFAGPDSTEPMNQKFADPKPAKTVRVLLVGSGSSHDFPTYFLGTDATTLKAAPLTDVAATPNYDEAMKLLPQADVLVFSGNHDQWGKEEFQKALNDFADKRKGIVMLHAATWDHTPWKGYNDRFIGGKTPNHGKGDFQVTVKDTKHPIMKGVPATFMIYDENYRFQPEKKTGMEILAENAPDQTKDPIPSVWTVRDKKTRIVCITLGHDDKAHDNPAFKTLLTNSVNWVAGR</sequence>
<dbReference type="InterPro" id="IPR029010">
    <property type="entry name" value="ThuA-like"/>
</dbReference>
<evidence type="ECO:0000313" key="3">
    <source>
        <dbReference type="EMBL" id="MEK7951972.1"/>
    </source>
</evidence>
<accession>A0ABU9AW49</accession>
<feature type="signal peptide" evidence="1">
    <location>
        <begin position="1"/>
        <end position="16"/>
    </location>
</feature>
<dbReference type="SUPFAM" id="SSF52317">
    <property type="entry name" value="Class I glutamine amidotransferase-like"/>
    <property type="match status" value="1"/>
</dbReference>
<proteinExistence type="predicted"/>
<evidence type="ECO:0000313" key="4">
    <source>
        <dbReference type="Proteomes" id="UP001371305"/>
    </source>
</evidence>
<dbReference type="Proteomes" id="UP001371305">
    <property type="component" value="Unassembled WGS sequence"/>
</dbReference>
<evidence type="ECO:0000259" key="2">
    <source>
        <dbReference type="Pfam" id="PF06283"/>
    </source>
</evidence>
<dbReference type="InterPro" id="IPR029062">
    <property type="entry name" value="Class_I_gatase-like"/>
</dbReference>
<dbReference type="Gene3D" id="3.40.50.880">
    <property type="match status" value="1"/>
</dbReference>
<dbReference type="Pfam" id="PF06283">
    <property type="entry name" value="ThuA"/>
    <property type="match status" value="1"/>
</dbReference>
<dbReference type="PANTHER" id="PTHR40469">
    <property type="entry name" value="SECRETED GLYCOSYL HYDROLASE"/>
    <property type="match status" value="1"/>
</dbReference>
<dbReference type="RefSeq" id="WP_341405731.1">
    <property type="nucleotide sequence ID" value="NZ_JBBUKT010000006.1"/>
</dbReference>
<reference evidence="3 4" key="1">
    <citation type="submission" date="2024-04" db="EMBL/GenBank/DDBJ databases">
        <title>Luteolibacter sp. isolated from soil.</title>
        <authorList>
            <person name="An J."/>
        </authorList>
    </citation>
    <scope>NUCLEOTIDE SEQUENCE [LARGE SCALE GENOMIC DNA]</scope>
    <source>
        <strain evidence="3 4">Y139</strain>
    </source>
</reference>
<feature type="chain" id="PRO_5047299864" evidence="1">
    <location>
        <begin position="17"/>
        <end position="245"/>
    </location>
</feature>